<dbReference type="InterPro" id="IPR001296">
    <property type="entry name" value="Glyco_trans_1"/>
</dbReference>
<evidence type="ECO:0000313" key="2">
    <source>
        <dbReference type="EMBL" id="RDY59834.1"/>
    </source>
</evidence>
<dbReference type="Pfam" id="PF00534">
    <property type="entry name" value="Glycos_transf_1"/>
    <property type="match status" value="1"/>
</dbReference>
<evidence type="ECO:0000313" key="3">
    <source>
        <dbReference type="Proteomes" id="UP000261828"/>
    </source>
</evidence>
<gene>
    <name evidence="2" type="ORF">DX873_10805</name>
</gene>
<dbReference type="GO" id="GO:0016757">
    <property type="term" value="F:glycosyltransferase activity"/>
    <property type="evidence" value="ECO:0007669"/>
    <property type="project" value="InterPro"/>
</dbReference>
<dbReference type="PANTHER" id="PTHR12526:SF609">
    <property type="entry name" value="LIPOPOLYSACCHARIDE BIOSYNTHESIS PROTEIN"/>
    <property type="match status" value="1"/>
</dbReference>
<accession>A0A371JQP6</accession>
<dbReference type="OrthoDB" id="9811902at2"/>
<organism evidence="2 3">
    <name type="scientific">Flagellimonas nanhaiensis</name>
    <dbReference type="NCBI Taxonomy" id="2292706"/>
    <lineage>
        <taxon>Bacteria</taxon>
        <taxon>Pseudomonadati</taxon>
        <taxon>Bacteroidota</taxon>
        <taxon>Flavobacteriia</taxon>
        <taxon>Flavobacteriales</taxon>
        <taxon>Flavobacteriaceae</taxon>
        <taxon>Flagellimonas</taxon>
    </lineage>
</organism>
<feature type="domain" description="Glycosyl transferase family 1" evidence="1">
    <location>
        <begin position="205"/>
        <end position="374"/>
    </location>
</feature>
<dbReference type="CDD" id="cd03794">
    <property type="entry name" value="GT4_WbuB-like"/>
    <property type="match status" value="1"/>
</dbReference>
<proteinExistence type="predicted"/>
<protein>
    <submittedName>
        <fullName evidence="2">Glycosyltransferase WbuB</fullName>
    </submittedName>
</protein>
<dbReference type="EMBL" id="QTJX01000002">
    <property type="protein sequence ID" value="RDY59834.1"/>
    <property type="molecule type" value="Genomic_DNA"/>
</dbReference>
<dbReference type="Gene3D" id="3.40.50.2000">
    <property type="entry name" value="Glycogen Phosphorylase B"/>
    <property type="match status" value="2"/>
</dbReference>
<comment type="caution">
    <text evidence="2">The sequence shown here is derived from an EMBL/GenBank/DDBJ whole genome shotgun (WGS) entry which is preliminary data.</text>
</comment>
<name>A0A371JQP6_9FLAO</name>
<keyword evidence="3" id="KW-1185">Reference proteome</keyword>
<dbReference type="AlphaFoldDB" id="A0A371JQP6"/>
<dbReference type="Proteomes" id="UP000261828">
    <property type="component" value="Unassembled WGS sequence"/>
</dbReference>
<dbReference type="PANTHER" id="PTHR12526">
    <property type="entry name" value="GLYCOSYLTRANSFERASE"/>
    <property type="match status" value="1"/>
</dbReference>
<dbReference type="SUPFAM" id="SSF53756">
    <property type="entry name" value="UDP-Glycosyltransferase/glycogen phosphorylase"/>
    <property type="match status" value="1"/>
</dbReference>
<sequence>MKILILVDDFLPDSIKIAAKMMHELAMQFVKEGHKVTVMAPGKRELSTKEGNLRVIRYNAGRIKNTSKLRRALNESLLWIRALPIYFFDLCKDRHDLIIYYSPTIFFGPLVQLLKRTWKCPSYLILRDIFPQWAIDQKILKKKSLITSYFKLFEKINYAAADIIALQSPKNLEWFGAHFSTNKKLSVLYNWTNVLERNNLPEDSNKYRKKLKLEGKTVFFYGGNMGKAQDMMNLIRLAKNMSQNTNVHFVFVGLGDEVDLVKKAIIDYGLTNTTYLGTVDQSEYLILLREFDVGMFSLHKSHASHNFPGKLLGYMQNGLPILGSVNPGNDVKELINSHSAGYIAINGQDEELASYAQKLSSDPILRNKIGDAANQLLKSHFSVQHSTKKILEEIREY</sequence>
<reference evidence="2 3" key="1">
    <citation type="submission" date="2018-08" db="EMBL/GenBank/DDBJ databases">
        <title>Muricauda nanhaiensis sp. nov., isolated from seawater of the South China Sea.</title>
        <authorList>
            <person name="Dang Y."/>
        </authorList>
    </citation>
    <scope>NUCLEOTIDE SEQUENCE [LARGE SCALE GENOMIC DNA]</scope>
    <source>
        <strain evidence="2 3">SM1704</strain>
    </source>
</reference>
<keyword evidence="2" id="KW-0808">Transferase</keyword>
<evidence type="ECO:0000259" key="1">
    <source>
        <dbReference type="Pfam" id="PF00534"/>
    </source>
</evidence>
<dbReference type="RefSeq" id="WP_116184447.1">
    <property type="nucleotide sequence ID" value="NZ_QTJX01000002.1"/>
</dbReference>